<dbReference type="PANTHER" id="PTHR44167:SF24">
    <property type="entry name" value="SERINE_THREONINE-PROTEIN KINASE CHK2"/>
    <property type="match status" value="1"/>
</dbReference>
<feature type="domain" description="Protein kinase" evidence="2">
    <location>
        <begin position="20"/>
        <end position="242"/>
    </location>
</feature>
<evidence type="ECO:0000256" key="1">
    <source>
        <dbReference type="PROSITE-ProRule" id="PRU10141"/>
    </source>
</evidence>
<dbReference type="Gene3D" id="3.30.200.20">
    <property type="entry name" value="Phosphorylase Kinase, domain 1"/>
    <property type="match status" value="1"/>
</dbReference>
<keyword evidence="3" id="KW-0723">Serine/threonine-protein kinase</keyword>
<dbReference type="RefSeq" id="WP_253294770.1">
    <property type="nucleotide sequence ID" value="NZ_JAHLON010000052.1"/>
</dbReference>
<keyword evidence="4" id="KW-1185">Reference proteome</keyword>
<feature type="binding site" evidence="1">
    <location>
        <position position="48"/>
    </location>
    <ligand>
        <name>ATP</name>
        <dbReference type="ChEBI" id="CHEBI:30616"/>
    </ligand>
</feature>
<keyword evidence="1" id="KW-0067">ATP-binding</keyword>
<dbReference type="Pfam" id="PF00069">
    <property type="entry name" value="Pkinase"/>
    <property type="match status" value="1"/>
</dbReference>
<dbReference type="EMBL" id="FOWD01000012">
    <property type="protein sequence ID" value="SFO19230.1"/>
    <property type="molecule type" value="Genomic_DNA"/>
</dbReference>
<dbReference type="GO" id="GO:0004713">
    <property type="term" value="F:protein tyrosine kinase activity"/>
    <property type="evidence" value="ECO:0007669"/>
    <property type="project" value="InterPro"/>
</dbReference>
<dbReference type="GO" id="GO:0004674">
    <property type="term" value="F:protein serine/threonine kinase activity"/>
    <property type="evidence" value="ECO:0007669"/>
    <property type="project" value="UniProtKB-KW"/>
</dbReference>
<reference evidence="3 4" key="1">
    <citation type="submission" date="2016-10" db="EMBL/GenBank/DDBJ databases">
        <authorList>
            <person name="de Groot N.N."/>
        </authorList>
    </citation>
    <scope>NUCLEOTIDE SEQUENCE [LARGE SCALE GENOMIC DNA]</scope>
    <source>
        <strain evidence="3 4">DSM 1283</strain>
    </source>
</reference>
<dbReference type="InterPro" id="IPR011009">
    <property type="entry name" value="Kinase-like_dom_sf"/>
</dbReference>
<evidence type="ECO:0000313" key="4">
    <source>
        <dbReference type="Proteomes" id="UP000198806"/>
    </source>
</evidence>
<protein>
    <submittedName>
        <fullName evidence="3">Serine/threonine protein kinase</fullName>
    </submittedName>
</protein>
<dbReference type="PROSITE" id="PS00107">
    <property type="entry name" value="PROTEIN_KINASE_ATP"/>
    <property type="match status" value="1"/>
</dbReference>
<gene>
    <name evidence="3" type="ORF">SAMN04489757_11263</name>
</gene>
<dbReference type="CDD" id="cd00180">
    <property type="entry name" value="PKc"/>
    <property type="match status" value="1"/>
</dbReference>
<dbReference type="InterPro" id="IPR017441">
    <property type="entry name" value="Protein_kinase_ATP_BS"/>
</dbReference>
<keyword evidence="3" id="KW-0808">Transferase</keyword>
<dbReference type="PANTHER" id="PTHR44167">
    <property type="entry name" value="OVARIAN-SPECIFIC SERINE/THREONINE-PROTEIN KINASE LOK-RELATED"/>
    <property type="match status" value="1"/>
</dbReference>
<dbReference type="GO" id="GO:0005524">
    <property type="term" value="F:ATP binding"/>
    <property type="evidence" value="ECO:0007669"/>
    <property type="project" value="UniProtKB-UniRule"/>
</dbReference>
<accession>A0A1I5F6E0</accession>
<evidence type="ECO:0000259" key="2">
    <source>
        <dbReference type="PROSITE" id="PS50011"/>
    </source>
</evidence>
<dbReference type="InterPro" id="IPR000719">
    <property type="entry name" value="Prot_kinase_dom"/>
</dbReference>
<dbReference type="Proteomes" id="UP000198806">
    <property type="component" value="Unassembled WGS sequence"/>
</dbReference>
<organism evidence="3 4">
    <name type="scientific">Anaerocolumna aminovalerica</name>
    <dbReference type="NCBI Taxonomy" id="1527"/>
    <lineage>
        <taxon>Bacteria</taxon>
        <taxon>Bacillati</taxon>
        <taxon>Bacillota</taxon>
        <taxon>Clostridia</taxon>
        <taxon>Lachnospirales</taxon>
        <taxon>Lachnospiraceae</taxon>
        <taxon>Anaerocolumna</taxon>
    </lineage>
</organism>
<dbReference type="InterPro" id="IPR020635">
    <property type="entry name" value="Tyr_kinase_cat_dom"/>
</dbReference>
<proteinExistence type="predicted"/>
<name>A0A1I5F6E0_9FIRM</name>
<sequence>MYNLEDMENYYKVNDRVNGYLVRKIIGEGRYGIAYLVTNDQNEQYVLKQIKKESNKETNENLFYEEKTLRSLDYSCFPKFISKFEDKYGECYVLEYIDGTVFEDLIVEDKHIFSKDEIYNVGSQLLELVEILQNNNIVHRDIRLPNVILKKNKEIALIDFGLARFIDNDRYLKEIDYWWIGDFLIFLYYSSYTETNSEERPWFEELELNIDEKIFLKRLMGIEERYKDIKDIKEQLEIIKNK</sequence>
<dbReference type="SUPFAM" id="SSF56112">
    <property type="entry name" value="Protein kinase-like (PK-like)"/>
    <property type="match status" value="1"/>
</dbReference>
<dbReference type="STRING" id="1527.SAMN04489757_11263"/>
<dbReference type="Gene3D" id="1.10.510.10">
    <property type="entry name" value="Transferase(Phosphotransferase) domain 1"/>
    <property type="match status" value="1"/>
</dbReference>
<evidence type="ECO:0000313" key="3">
    <source>
        <dbReference type="EMBL" id="SFO19230.1"/>
    </source>
</evidence>
<keyword evidence="3" id="KW-0418">Kinase</keyword>
<dbReference type="SMART" id="SM00219">
    <property type="entry name" value="TyrKc"/>
    <property type="match status" value="1"/>
</dbReference>
<dbReference type="PROSITE" id="PS50011">
    <property type="entry name" value="PROTEIN_KINASE_DOM"/>
    <property type="match status" value="1"/>
</dbReference>
<dbReference type="AlphaFoldDB" id="A0A1I5F6E0"/>
<keyword evidence="1" id="KW-0547">Nucleotide-binding</keyword>